<sequence length="447" mass="48647">MLIPSSLLSKPLSLNSSVVEKPTVIKIEKSELGTNKRITVGLDKVLILEMPLDVSDVLVSDPNKMSVKLYSVNTVYIFGQKLGRANIIIVGKDKKDLLNIEVNIERDAYTLQNNLRRFIPNSNISVEMISDNIVLNGEVKSAQDSKHAVDLATAFSDKKVLNMLKVECSDQVTLKVTIAEVSREVLKQVGFSHSIQEGSSAVSSPLNFNILSGGSAGQDNSLYIGTSNKYFTLKTFLRALEHASSLHTIAEPTLTAVSGQSASFSSGGERFMRSFDSNGKPSLQSHKYGIELDFTPTVLSPGRIGLRIKASISEPIVNSGEPEYTMRTTETSVELPSGGTIVLAGLLKNAESYDSNAVPLLSQIPILGALFKNMSVNRNATELFIAATPFLVKSVGEGDLVRPDYNFELSSDADNLFLNRVNKVYGSKDYTKNAEKSYKGAIGFIYK</sequence>
<feature type="domain" description="Pilus formation protein N-terminal" evidence="4">
    <location>
        <begin position="36"/>
        <end position="104"/>
    </location>
</feature>
<evidence type="ECO:0000313" key="5">
    <source>
        <dbReference type="EMBL" id="AHA27599.1"/>
    </source>
</evidence>
<evidence type="ECO:0000259" key="4">
    <source>
        <dbReference type="Pfam" id="PF13629"/>
    </source>
</evidence>
<dbReference type="STRING" id="1261131.lam_226"/>
<dbReference type="eggNOG" id="COG4964">
    <property type="taxonomic scope" value="Bacteria"/>
</dbReference>
<keyword evidence="6" id="KW-1185">Reference proteome</keyword>
<protein>
    <submittedName>
        <fullName evidence="5">Flp pilus assembly protein, secretin CpaC</fullName>
    </submittedName>
</protein>
<feature type="domain" description="BON" evidence="3">
    <location>
        <begin position="112"/>
        <end position="167"/>
    </location>
</feature>
<dbReference type="Pfam" id="PF04972">
    <property type="entry name" value="BON"/>
    <property type="match status" value="1"/>
</dbReference>
<name>U6B3G3_9HYPH</name>
<dbReference type="GO" id="GO:0015627">
    <property type="term" value="C:type II protein secretion system complex"/>
    <property type="evidence" value="ECO:0007669"/>
    <property type="project" value="TreeGrafter"/>
</dbReference>
<gene>
    <name evidence="5" type="primary">cpaC</name>
    <name evidence="5" type="ORF">lam_226</name>
</gene>
<dbReference type="InterPro" id="IPR032789">
    <property type="entry name" value="T2SS-T3SS_pil_N"/>
</dbReference>
<proteinExistence type="inferred from homology"/>
<dbReference type="PANTHER" id="PTHR30332">
    <property type="entry name" value="PROBABLE GENERAL SECRETION PATHWAY PROTEIN D"/>
    <property type="match status" value="1"/>
</dbReference>
<dbReference type="InterPro" id="IPR004846">
    <property type="entry name" value="T2SS/T3SS_dom"/>
</dbReference>
<reference evidence="5 6" key="1">
    <citation type="journal article" date="2014" name="Mol. Plant Microbe Interact.">
        <title>The complete genome sequence of Candidatus Liberibacter americanus, associated with citrus Huanglongbing.</title>
        <authorList>
            <person name="Wulff N.A."/>
            <person name="Zhang S."/>
            <person name="Setubal J.C."/>
            <person name="Almeida N.F."/>
            <person name="Martins E.C."/>
            <person name="Harakava R."/>
            <person name="Kumar D."/>
            <person name="Rangel L.T."/>
            <person name="Foissac X."/>
            <person name="Bove J."/>
            <person name="Gabriel D.W."/>
        </authorList>
    </citation>
    <scope>NUCLEOTIDE SEQUENCE [LARGE SCALE GENOMIC DNA]</scope>
    <source>
        <strain evidence="5 6">Sao Paulo</strain>
    </source>
</reference>
<dbReference type="InterPro" id="IPR004845">
    <property type="entry name" value="T2SS_GspD_CS"/>
</dbReference>
<dbReference type="InterPro" id="IPR007055">
    <property type="entry name" value="BON_dom"/>
</dbReference>
<feature type="domain" description="Type II/III secretion system secretin-like" evidence="2">
    <location>
        <begin position="239"/>
        <end position="392"/>
    </location>
</feature>
<evidence type="ECO:0000259" key="2">
    <source>
        <dbReference type="Pfam" id="PF00263"/>
    </source>
</evidence>
<dbReference type="EMBL" id="CP006604">
    <property type="protein sequence ID" value="AHA27599.1"/>
    <property type="molecule type" value="Genomic_DNA"/>
</dbReference>
<comment type="similarity">
    <text evidence="1">Belongs to the bacterial secretin family.</text>
</comment>
<dbReference type="Pfam" id="PF00263">
    <property type="entry name" value="Secretin"/>
    <property type="match status" value="1"/>
</dbReference>
<dbReference type="PROSITE" id="PS00875">
    <property type="entry name" value="T2SP_D"/>
    <property type="match status" value="1"/>
</dbReference>
<dbReference type="PATRIC" id="fig|1261131.3.peg.215"/>
<dbReference type="PANTHER" id="PTHR30332:SF17">
    <property type="entry name" value="TYPE IV PILIATION SYSTEM PROTEIN DR_0774-RELATED"/>
    <property type="match status" value="1"/>
</dbReference>
<evidence type="ECO:0000256" key="1">
    <source>
        <dbReference type="RuleBase" id="RU004003"/>
    </source>
</evidence>
<organism evidence="5 6">
    <name type="scientific">Candidatus Liberibacter americanus str. Sao Paulo</name>
    <dbReference type="NCBI Taxonomy" id="1261131"/>
    <lineage>
        <taxon>Bacteria</taxon>
        <taxon>Pseudomonadati</taxon>
        <taxon>Pseudomonadota</taxon>
        <taxon>Alphaproteobacteria</taxon>
        <taxon>Hyphomicrobiales</taxon>
        <taxon>Rhizobiaceae</taxon>
        <taxon>Liberibacter</taxon>
    </lineage>
</organism>
<dbReference type="HOGENOM" id="CLU_017952_2_0_5"/>
<dbReference type="Pfam" id="PF13629">
    <property type="entry name" value="T2SS-T3SS_pil_N"/>
    <property type="match status" value="1"/>
</dbReference>
<evidence type="ECO:0000313" key="6">
    <source>
        <dbReference type="Proteomes" id="UP000017862"/>
    </source>
</evidence>
<accession>U6B3G3</accession>
<evidence type="ECO:0000259" key="3">
    <source>
        <dbReference type="Pfam" id="PF04972"/>
    </source>
</evidence>
<dbReference type="KEGG" id="lar:lam_226"/>
<dbReference type="InterPro" id="IPR050810">
    <property type="entry name" value="Bact_Secretion_Sys_Channel"/>
</dbReference>
<dbReference type="Proteomes" id="UP000017862">
    <property type="component" value="Chromosome"/>
</dbReference>
<dbReference type="PRINTS" id="PR00811">
    <property type="entry name" value="BCTERIALGSPD"/>
</dbReference>
<dbReference type="AlphaFoldDB" id="U6B3G3"/>
<dbReference type="InterPro" id="IPR001775">
    <property type="entry name" value="GspD/PilQ"/>
</dbReference>
<dbReference type="GO" id="GO:0009306">
    <property type="term" value="P:protein secretion"/>
    <property type="evidence" value="ECO:0007669"/>
    <property type="project" value="InterPro"/>
</dbReference>